<dbReference type="PANTHER" id="PTHR30616">
    <property type="entry name" value="UNCHARACTERIZED PROTEIN YFIH"/>
    <property type="match status" value="1"/>
</dbReference>
<comment type="catalytic activity">
    <reaction evidence="1">
        <text>inosine + phosphate = alpha-D-ribose 1-phosphate + hypoxanthine</text>
        <dbReference type="Rhea" id="RHEA:27646"/>
        <dbReference type="ChEBI" id="CHEBI:17368"/>
        <dbReference type="ChEBI" id="CHEBI:17596"/>
        <dbReference type="ChEBI" id="CHEBI:43474"/>
        <dbReference type="ChEBI" id="CHEBI:57720"/>
        <dbReference type="EC" id="2.4.2.1"/>
    </reaction>
    <physiologicalReaction direction="left-to-right" evidence="1">
        <dbReference type="Rhea" id="RHEA:27647"/>
    </physiologicalReaction>
</comment>
<reference evidence="10" key="1">
    <citation type="submission" date="2020-07" db="EMBL/GenBank/DDBJ databases">
        <title>Huge and variable diversity of episymbiotic CPR bacteria and DPANN archaea in groundwater ecosystems.</title>
        <authorList>
            <person name="He C.Y."/>
            <person name="Keren R."/>
            <person name="Whittaker M."/>
            <person name="Farag I.F."/>
            <person name="Doudna J."/>
            <person name="Cate J.H.D."/>
            <person name="Banfield J.F."/>
        </authorList>
    </citation>
    <scope>NUCLEOTIDE SEQUENCE</scope>
    <source>
        <strain evidence="10">NC_groundwater_1813_Pr3_B-0.1um_71_17</strain>
    </source>
</reference>
<keyword evidence="3" id="KW-0808">Transferase</keyword>
<evidence type="ECO:0000256" key="9">
    <source>
        <dbReference type="ARBA" id="ARBA00049893"/>
    </source>
</evidence>
<dbReference type="EMBL" id="JACRIW010000048">
    <property type="protein sequence ID" value="MBI5169306.1"/>
    <property type="molecule type" value="Genomic_DNA"/>
</dbReference>
<evidence type="ECO:0000256" key="7">
    <source>
        <dbReference type="ARBA" id="ARBA00047989"/>
    </source>
</evidence>
<dbReference type="PANTHER" id="PTHR30616:SF2">
    <property type="entry name" value="PURINE NUCLEOSIDE PHOSPHORYLASE LACC1"/>
    <property type="match status" value="1"/>
</dbReference>
<organism evidence="10 11">
    <name type="scientific">Eiseniibacteriota bacterium</name>
    <dbReference type="NCBI Taxonomy" id="2212470"/>
    <lineage>
        <taxon>Bacteria</taxon>
        <taxon>Candidatus Eiseniibacteriota</taxon>
    </lineage>
</organism>
<dbReference type="InterPro" id="IPR038371">
    <property type="entry name" value="Cu_polyphenol_OxRdtase_sf"/>
</dbReference>
<evidence type="ECO:0000256" key="3">
    <source>
        <dbReference type="ARBA" id="ARBA00022679"/>
    </source>
</evidence>
<dbReference type="GO" id="GO:0016787">
    <property type="term" value="F:hydrolase activity"/>
    <property type="evidence" value="ECO:0007669"/>
    <property type="project" value="UniProtKB-KW"/>
</dbReference>
<dbReference type="SUPFAM" id="SSF64438">
    <property type="entry name" value="CNF1/YfiH-like putative cysteine hydrolases"/>
    <property type="match status" value="1"/>
</dbReference>
<evidence type="ECO:0000256" key="8">
    <source>
        <dbReference type="ARBA" id="ARBA00048968"/>
    </source>
</evidence>
<keyword evidence="5" id="KW-0378">Hydrolase</keyword>
<evidence type="ECO:0000313" key="11">
    <source>
        <dbReference type="Proteomes" id="UP000696931"/>
    </source>
</evidence>
<dbReference type="CDD" id="cd16833">
    <property type="entry name" value="YfiH"/>
    <property type="match status" value="1"/>
</dbReference>
<keyword evidence="4" id="KW-0479">Metal-binding</keyword>
<proteinExistence type="inferred from homology"/>
<evidence type="ECO:0000256" key="5">
    <source>
        <dbReference type="ARBA" id="ARBA00022801"/>
    </source>
</evidence>
<evidence type="ECO:0000313" key="10">
    <source>
        <dbReference type="EMBL" id="MBI5169306.1"/>
    </source>
</evidence>
<dbReference type="InterPro" id="IPR003730">
    <property type="entry name" value="Cu_polyphenol_OxRdtase"/>
</dbReference>
<comment type="catalytic activity">
    <reaction evidence="7">
        <text>adenosine + H2O + H(+) = inosine + NH4(+)</text>
        <dbReference type="Rhea" id="RHEA:24408"/>
        <dbReference type="ChEBI" id="CHEBI:15377"/>
        <dbReference type="ChEBI" id="CHEBI:15378"/>
        <dbReference type="ChEBI" id="CHEBI:16335"/>
        <dbReference type="ChEBI" id="CHEBI:17596"/>
        <dbReference type="ChEBI" id="CHEBI:28938"/>
        <dbReference type="EC" id="3.5.4.4"/>
    </reaction>
    <physiologicalReaction direction="left-to-right" evidence="7">
        <dbReference type="Rhea" id="RHEA:24409"/>
    </physiologicalReaction>
</comment>
<dbReference type="GO" id="GO:0005507">
    <property type="term" value="F:copper ion binding"/>
    <property type="evidence" value="ECO:0007669"/>
    <property type="project" value="TreeGrafter"/>
</dbReference>
<dbReference type="GO" id="GO:0017061">
    <property type="term" value="F:S-methyl-5-thioadenosine phosphorylase activity"/>
    <property type="evidence" value="ECO:0007669"/>
    <property type="project" value="UniProtKB-EC"/>
</dbReference>
<dbReference type="Proteomes" id="UP000696931">
    <property type="component" value="Unassembled WGS sequence"/>
</dbReference>
<dbReference type="Gene3D" id="3.60.140.10">
    <property type="entry name" value="CNF1/YfiH-like putative cysteine hydrolases"/>
    <property type="match status" value="1"/>
</dbReference>
<name>A0A933SB69_UNCEI</name>
<evidence type="ECO:0000256" key="6">
    <source>
        <dbReference type="ARBA" id="ARBA00022833"/>
    </source>
</evidence>
<accession>A0A933SB69</accession>
<evidence type="ECO:0000256" key="1">
    <source>
        <dbReference type="ARBA" id="ARBA00000553"/>
    </source>
</evidence>
<dbReference type="Pfam" id="PF02578">
    <property type="entry name" value="Cu-oxidase_4"/>
    <property type="match status" value="1"/>
</dbReference>
<keyword evidence="6" id="KW-0862">Zinc</keyword>
<evidence type="ECO:0000256" key="4">
    <source>
        <dbReference type="ARBA" id="ARBA00022723"/>
    </source>
</evidence>
<dbReference type="AlphaFoldDB" id="A0A933SB69"/>
<evidence type="ECO:0000256" key="2">
    <source>
        <dbReference type="ARBA" id="ARBA00007353"/>
    </source>
</evidence>
<comment type="similarity">
    <text evidence="2">Belongs to the purine nucleoside phosphorylase YfiH/LACC1 family.</text>
</comment>
<gene>
    <name evidence="10" type="ORF">HZA61_07460</name>
</gene>
<comment type="catalytic activity">
    <reaction evidence="8">
        <text>adenosine + phosphate = alpha-D-ribose 1-phosphate + adenine</text>
        <dbReference type="Rhea" id="RHEA:27642"/>
        <dbReference type="ChEBI" id="CHEBI:16335"/>
        <dbReference type="ChEBI" id="CHEBI:16708"/>
        <dbReference type="ChEBI" id="CHEBI:43474"/>
        <dbReference type="ChEBI" id="CHEBI:57720"/>
        <dbReference type="EC" id="2.4.2.1"/>
    </reaction>
    <physiologicalReaction direction="left-to-right" evidence="8">
        <dbReference type="Rhea" id="RHEA:27643"/>
    </physiologicalReaction>
</comment>
<comment type="caution">
    <text evidence="10">The sequence shown here is derived from an EMBL/GenBank/DDBJ whole genome shotgun (WGS) entry which is preliminary data.</text>
</comment>
<sequence>MWTLTRNSELPLWRRAASAHGAVLAFSTRRGGVSLPPFDTLNLGRSTADEPDAVSANRGRLLTTLGLDPAFLATAGQVHGTRIVEVTGPGHQLECDALLTSVPGLALAVTTADCMSLLFEAPGVVAAAHSGWRGAADGMPLAALRAVCERARCGPERVHVHFGPCNRGCCYEVGEEVAERFPEPALRREGLPNPHLDLPTATRIALVAAGLPDAQVHDTEACTSCEPYWYFSHRRDAGLTGRLWGVAALSGDGGSNG</sequence>
<protein>
    <submittedName>
        <fullName evidence="10">Laccase domain-containing protein</fullName>
    </submittedName>
</protein>
<comment type="catalytic activity">
    <reaction evidence="9">
        <text>S-methyl-5'-thioadenosine + phosphate = 5-(methylsulfanyl)-alpha-D-ribose 1-phosphate + adenine</text>
        <dbReference type="Rhea" id="RHEA:11852"/>
        <dbReference type="ChEBI" id="CHEBI:16708"/>
        <dbReference type="ChEBI" id="CHEBI:17509"/>
        <dbReference type="ChEBI" id="CHEBI:43474"/>
        <dbReference type="ChEBI" id="CHEBI:58533"/>
        <dbReference type="EC" id="2.4.2.28"/>
    </reaction>
    <physiologicalReaction direction="left-to-right" evidence="9">
        <dbReference type="Rhea" id="RHEA:11853"/>
    </physiologicalReaction>
</comment>
<dbReference type="InterPro" id="IPR011324">
    <property type="entry name" value="Cytotoxic_necrot_fac-like_cat"/>
</dbReference>